<dbReference type="Pfam" id="PF06985">
    <property type="entry name" value="HET"/>
    <property type="match status" value="1"/>
</dbReference>
<reference evidence="2" key="2">
    <citation type="submission" date="2023-06" db="EMBL/GenBank/DDBJ databases">
        <authorList>
            <consortium name="Lawrence Berkeley National Laboratory"/>
            <person name="Mondo S.J."/>
            <person name="Hensen N."/>
            <person name="Bonometti L."/>
            <person name="Westerberg I."/>
            <person name="Brannstrom I.O."/>
            <person name="Guillou S."/>
            <person name="Cros-Aarteil S."/>
            <person name="Calhoun S."/>
            <person name="Haridas S."/>
            <person name="Kuo A."/>
            <person name="Pangilinan J."/>
            <person name="Riley R."/>
            <person name="Labutti K."/>
            <person name="Andreopoulos B."/>
            <person name="Lipzen A."/>
            <person name="Chen C."/>
            <person name="Yanf M."/>
            <person name="Daum C."/>
            <person name="Ng V."/>
            <person name="Clum A."/>
            <person name="Steindorff A."/>
            <person name="Ohm R."/>
            <person name="Martin F."/>
            <person name="Silar P."/>
            <person name="Natvig D."/>
            <person name="Lalanne C."/>
            <person name="Gautier V."/>
            <person name="Ament-Velasquez S.L."/>
            <person name="Kruys A."/>
            <person name="Hutchinson M.I."/>
            <person name="Powell A.J."/>
            <person name="Barry K."/>
            <person name="Miller A.N."/>
            <person name="Grigoriev I.V."/>
            <person name="Debuchy R."/>
            <person name="Gladieux P."/>
            <person name="Thoren M.H."/>
            <person name="Johannesson H."/>
        </authorList>
    </citation>
    <scope>NUCLEOTIDE SEQUENCE</scope>
    <source>
        <strain evidence="2">PSN324</strain>
    </source>
</reference>
<sequence length="690" mass="78373">MTPDKNSDIICSTCLNLEYDLFDDGNGNGGDGTGLGLDRGGFGLFRPFPRYRRLARARIEETSKDCNICRVLHQGMSNFWIDGRQDDQICIELRPGRALSVMRWEHYCDSLFIVTPRLDYYIDMNDTRKALHEAFGNASHILEKLDLDSAVKLLKYWLRACEKHPDCAGPPPRLPRRLLDISSAVPRLIETQGMQPGETQYMTLSHCWGTQVGKTPLRTTRDTYAQRTLRIEWDDLPRLFQDAILIAKGLGCQHIWIDSLCIIQDDKEDWAREAVKMADIYSYGYLNLAAASGTNSSCTLFHQREHLVDRDARGDIRYSCKDTHAIELPEANMATIHVRPGNKHTHDSVFGFPIQQSAGEIPCPLLDRAWVFQEKLLSRRSAFFARSELLWQCRESTCCECGDVDSFWKLQPQFERMHRSPPWQEQLSLDAFFGVDAHGLSKGVFSSIISKKCSIQTARDFWLETVATYTAKMLTMETDRALAIAGIAQRIREFTKDTYLAGIWLEDLPRGLLWMGGFVDNAARNDRFPSWSWLSVSDASGTGRTMVTYAPAESLFAVDDRIQIIPAGTFCKTAENHEFDQVTSGQIELVAPVIPAQVAARKEPERRQNFRLDFEDGTTPLRLDCPEDRNEMLHAGDDVLCMLIGAVESMFMVVLRPVQGRHGVYRRVGYAAYESETALRDAKVHRMIII</sequence>
<reference evidence="2" key="1">
    <citation type="journal article" date="2023" name="Mol. Phylogenet. Evol.">
        <title>Genome-scale phylogeny and comparative genomics of the fungal order Sordariales.</title>
        <authorList>
            <person name="Hensen N."/>
            <person name="Bonometti L."/>
            <person name="Westerberg I."/>
            <person name="Brannstrom I.O."/>
            <person name="Guillou S."/>
            <person name="Cros-Aarteil S."/>
            <person name="Calhoun S."/>
            <person name="Haridas S."/>
            <person name="Kuo A."/>
            <person name="Mondo S."/>
            <person name="Pangilinan J."/>
            <person name="Riley R."/>
            <person name="LaButti K."/>
            <person name="Andreopoulos B."/>
            <person name="Lipzen A."/>
            <person name="Chen C."/>
            <person name="Yan M."/>
            <person name="Daum C."/>
            <person name="Ng V."/>
            <person name="Clum A."/>
            <person name="Steindorff A."/>
            <person name="Ohm R.A."/>
            <person name="Martin F."/>
            <person name="Silar P."/>
            <person name="Natvig D.O."/>
            <person name="Lalanne C."/>
            <person name="Gautier V."/>
            <person name="Ament-Velasquez S.L."/>
            <person name="Kruys A."/>
            <person name="Hutchinson M.I."/>
            <person name="Powell A.J."/>
            <person name="Barry K."/>
            <person name="Miller A.N."/>
            <person name="Grigoriev I.V."/>
            <person name="Debuchy R."/>
            <person name="Gladieux P."/>
            <person name="Hiltunen Thoren M."/>
            <person name="Johannesson H."/>
        </authorList>
    </citation>
    <scope>NUCLEOTIDE SEQUENCE</scope>
    <source>
        <strain evidence="2">PSN324</strain>
    </source>
</reference>
<dbReference type="InterPro" id="IPR010730">
    <property type="entry name" value="HET"/>
</dbReference>
<comment type="caution">
    <text evidence="2">The sequence shown here is derived from an EMBL/GenBank/DDBJ whole genome shotgun (WGS) entry which is preliminary data.</text>
</comment>
<proteinExistence type="predicted"/>
<evidence type="ECO:0000313" key="2">
    <source>
        <dbReference type="EMBL" id="KAK4462417.1"/>
    </source>
</evidence>
<dbReference type="PANTHER" id="PTHR33112:SF13">
    <property type="entry name" value="HETEROKARYON INCOMPATIBILITY DOMAIN-CONTAINING PROTEIN"/>
    <property type="match status" value="1"/>
</dbReference>
<name>A0AAV9HNY9_9PEZI</name>
<keyword evidence="3" id="KW-1185">Reference proteome</keyword>
<dbReference type="Proteomes" id="UP001321749">
    <property type="component" value="Unassembled WGS sequence"/>
</dbReference>
<gene>
    <name evidence="2" type="ORF">QBC42DRAFT_225252</name>
</gene>
<accession>A0AAV9HNY9</accession>
<dbReference type="EMBL" id="MU864973">
    <property type="protein sequence ID" value="KAK4462417.1"/>
    <property type="molecule type" value="Genomic_DNA"/>
</dbReference>
<evidence type="ECO:0000313" key="3">
    <source>
        <dbReference type="Proteomes" id="UP001321749"/>
    </source>
</evidence>
<protein>
    <submittedName>
        <fullName evidence="2">Heterokaryon incompatibility protein-domain-containing protein</fullName>
    </submittedName>
</protein>
<dbReference type="PANTHER" id="PTHR33112">
    <property type="entry name" value="DOMAIN PROTEIN, PUTATIVE-RELATED"/>
    <property type="match status" value="1"/>
</dbReference>
<dbReference type="AlphaFoldDB" id="A0AAV9HNY9"/>
<evidence type="ECO:0000259" key="1">
    <source>
        <dbReference type="Pfam" id="PF06985"/>
    </source>
</evidence>
<feature type="domain" description="Heterokaryon incompatibility" evidence="1">
    <location>
        <begin position="201"/>
        <end position="374"/>
    </location>
</feature>
<organism evidence="2 3">
    <name type="scientific">Cladorrhinum samala</name>
    <dbReference type="NCBI Taxonomy" id="585594"/>
    <lineage>
        <taxon>Eukaryota</taxon>
        <taxon>Fungi</taxon>
        <taxon>Dikarya</taxon>
        <taxon>Ascomycota</taxon>
        <taxon>Pezizomycotina</taxon>
        <taxon>Sordariomycetes</taxon>
        <taxon>Sordariomycetidae</taxon>
        <taxon>Sordariales</taxon>
        <taxon>Podosporaceae</taxon>
        <taxon>Cladorrhinum</taxon>
    </lineage>
</organism>